<sequence>MGGTLIPPYVFSAFPQSARRKGGVFSGGKEALGNNRVLAHSTHYMTDSYDLMDEYF</sequence>
<evidence type="ECO:0000313" key="2">
    <source>
        <dbReference type="Proteomes" id="UP000070366"/>
    </source>
</evidence>
<reference evidence="1 2" key="1">
    <citation type="submission" date="2016-02" db="EMBL/GenBank/DDBJ databases">
        <authorList>
            <person name="Wen L."/>
            <person name="He K."/>
            <person name="Yang H."/>
        </authorList>
    </citation>
    <scope>NUCLEOTIDE SEQUENCE [LARGE SCALE GENOMIC DNA]</scope>
    <source>
        <strain evidence="1 2">DSM 22607</strain>
    </source>
</reference>
<evidence type="ECO:0000313" key="1">
    <source>
        <dbReference type="EMBL" id="KXK65381.1"/>
    </source>
</evidence>
<dbReference type="EMBL" id="LSZW01000061">
    <property type="protein sequence ID" value="KXK65381.1"/>
    <property type="molecule type" value="Genomic_DNA"/>
</dbReference>
<dbReference type="STRING" id="626937.HMPREF3293_01593"/>
<proteinExistence type="predicted"/>
<name>A0A136Q3Y7_9FIRM</name>
<organism evidence="1 2">
    <name type="scientific">Christensenella minuta</name>
    <dbReference type="NCBI Taxonomy" id="626937"/>
    <lineage>
        <taxon>Bacteria</taxon>
        <taxon>Bacillati</taxon>
        <taxon>Bacillota</taxon>
        <taxon>Clostridia</taxon>
        <taxon>Christensenellales</taxon>
        <taxon>Christensenellaceae</taxon>
        <taxon>Christensenella</taxon>
    </lineage>
</organism>
<dbReference type="Proteomes" id="UP000070366">
    <property type="component" value="Unassembled WGS sequence"/>
</dbReference>
<protein>
    <submittedName>
        <fullName evidence="1">Uncharacterized protein</fullName>
    </submittedName>
</protein>
<gene>
    <name evidence="1" type="ORF">HMPREF3293_01593</name>
</gene>
<accession>A0A136Q3Y7</accession>
<keyword evidence="2" id="KW-1185">Reference proteome</keyword>
<dbReference type="AlphaFoldDB" id="A0A136Q3Y7"/>
<comment type="caution">
    <text evidence="1">The sequence shown here is derived from an EMBL/GenBank/DDBJ whole genome shotgun (WGS) entry which is preliminary data.</text>
</comment>